<dbReference type="GO" id="GO:0016787">
    <property type="term" value="F:hydrolase activity"/>
    <property type="evidence" value="ECO:0007669"/>
    <property type="project" value="UniProtKB-KW"/>
</dbReference>
<evidence type="ECO:0000256" key="2">
    <source>
        <dbReference type="ARBA" id="ARBA00022801"/>
    </source>
</evidence>
<reference evidence="5 6" key="1">
    <citation type="submission" date="2021-04" db="EMBL/GenBank/DDBJ databases">
        <title>Genome analysis of Polyangium sp.</title>
        <authorList>
            <person name="Li Y."/>
            <person name="Wang J."/>
        </authorList>
    </citation>
    <scope>NUCLEOTIDE SEQUENCE [LARGE SCALE GENOMIC DNA]</scope>
    <source>
        <strain evidence="5 6">SDU14</strain>
    </source>
</reference>
<dbReference type="EMBL" id="JAGTJJ010000003">
    <property type="protein sequence ID" value="MDC3981034.1"/>
    <property type="molecule type" value="Genomic_DNA"/>
</dbReference>
<dbReference type="PIRSF" id="PIRSF037238">
    <property type="entry name" value="Carboxypeptidase_G2"/>
    <property type="match status" value="1"/>
</dbReference>
<keyword evidence="6" id="KW-1185">Reference proteome</keyword>
<feature type="active site" evidence="3">
    <location>
        <position position="90"/>
    </location>
</feature>
<dbReference type="InterPro" id="IPR036264">
    <property type="entry name" value="Bact_exopeptidase_dim_dom"/>
</dbReference>
<dbReference type="InterPro" id="IPR002933">
    <property type="entry name" value="Peptidase_M20"/>
</dbReference>
<evidence type="ECO:0000259" key="4">
    <source>
        <dbReference type="Pfam" id="PF07687"/>
    </source>
</evidence>
<evidence type="ECO:0000256" key="1">
    <source>
        <dbReference type="ARBA" id="ARBA00022723"/>
    </source>
</evidence>
<accession>A0A9X4AQF1</accession>
<dbReference type="InterPro" id="IPR017150">
    <property type="entry name" value="Pept_M20_glutamate_carboxypep"/>
</dbReference>
<keyword evidence="1" id="KW-0479">Metal-binding</keyword>
<dbReference type="Gene3D" id="3.30.70.360">
    <property type="match status" value="1"/>
</dbReference>
<evidence type="ECO:0000313" key="5">
    <source>
        <dbReference type="EMBL" id="MDC3981034.1"/>
    </source>
</evidence>
<dbReference type="InterPro" id="IPR011650">
    <property type="entry name" value="Peptidase_M20_dimer"/>
</dbReference>
<dbReference type="Pfam" id="PF07687">
    <property type="entry name" value="M20_dimer"/>
    <property type="match status" value="1"/>
</dbReference>
<feature type="active site" description="Proton acceptor" evidence="3">
    <location>
        <position position="149"/>
    </location>
</feature>
<gene>
    <name evidence="5" type="ORF">KEG57_11030</name>
</gene>
<dbReference type="Pfam" id="PF01546">
    <property type="entry name" value="Peptidase_M20"/>
    <property type="match status" value="1"/>
</dbReference>
<dbReference type="GO" id="GO:0046872">
    <property type="term" value="F:metal ion binding"/>
    <property type="evidence" value="ECO:0007669"/>
    <property type="project" value="UniProtKB-KW"/>
</dbReference>
<dbReference type="AlphaFoldDB" id="A0A9X4AQF1"/>
<sequence length="396" mass="41001">MIEAAKARLRAREEAALALLEALVEVNSFTDNVPGGTRVGEMLAAELRGLEGVSSVRSHASARYAPHWVARTEAAEESAAGCVAIVGHLDTVFPPGTFEGFRREGPIARGPGVLDMKGGLVVVLEALRALAHVGLLARVPIRVVIVSDEEVGSPEGQRVIAEEVAGARAALVFEAGRAKDLVITSRKGTGSAHIVATGKAAHAGNAHADGANAIWALARFIDHAQKLTNYTRGVTVNVGTIRGGHSKNTVPDRAEAELDFRYERRADGDALLVALAEAAKEVAVPGTTITVTGGIARSSLERTAASVALYEAYAACARAAGLGDGEAPLVGGGSDAATTAAFGIPSIDGLGPRGTGFHTLDERIEVATLVPKAEAIVRFLLGCMQKFDTDGLLRSS</sequence>
<feature type="domain" description="Peptidase M20 dimerisation" evidence="4">
    <location>
        <begin position="185"/>
        <end position="286"/>
    </location>
</feature>
<evidence type="ECO:0000256" key="3">
    <source>
        <dbReference type="PIRSR" id="PIRSR037238-1"/>
    </source>
</evidence>
<dbReference type="Proteomes" id="UP001151081">
    <property type="component" value="Unassembled WGS sequence"/>
</dbReference>
<dbReference type="Gene3D" id="3.40.630.10">
    <property type="entry name" value="Zn peptidases"/>
    <property type="match status" value="1"/>
</dbReference>
<name>A0A9X4AQF1_9BACT</name>
<organism evidence="5 6">
    <name type="scientific">Polyangium jinanense</name>
    <dbReference type="NCBI Taxonomy" id="2829994"/>
    <lineage>
        <taxon>Bacteria</taxon>
        <taxon>Pseudomonadati</taxon>
        <taxon>Myxococcota</taxon>
        <taxon>Polyangia</taxon>
        <taxon>Polyangiales</taxon>
        <taxon>Polyangiaceae</taxon>
        <taxon>Polyangium</taxon>
    </lineage>
</organism>
<protein>
    <submittedName>
        <fullName evidence="5">M20/M25/M40 family metallo-hydrolase</fullName>
    </submittedName>
</protein>
<dbReference type="RefSeq" id="WP_272419698.1">
    <property type="nucleotide sequence ID" value="NZ_JAGTJJ010000003.1"/>
</dbReference>
<dbReference type="InterPro" id="IPR050072">
    <property type="entry name" value="Peptidase_M20A"/>
</dbReference>
<comment type="caution">
    <text evidence="5">The sequence shown here is derived from an EMBL/GenBank/DDBJ whole genome shotgun (WGS) entry which is preliminary data.</text>
</comment>
<dbReference type="PANTHER" id="PTHR43808:SF9">
    <property type="entry name" value="BLL0789 PROTEIN"/>
    <property type="match status" value="1"/>
</dbReference>
<dbReference type="PANTHER" id="PTHR43808">
    <property type="entry name" value="ACETYLORNITHINE DEACETYLASE"/>
    <property type="match status" value="1"/>
</dbReference>
<keyword evidence="2" id="KW-0378">Hydrolase</keyword>
<dbReference type="SUPFAM" id="SSF55031">
    <property type="entry name" value="Bacterial exopeptidase dimerisation domain"/>
    <property type="match status" value="1"/>
</dbReference>
<proteinExistence type="predicted"/>
<dbReference type="SUPFAM" id="SSF53187">
    <property type="entry name" value="Zn-dependent exopeptidases"/>
    <property type="match status" value="1"/>
</dbReference>
<evidence type="ECO:0000313" key="6">
    <source>
        <dbReference type="Proteomes" id="UP001151081"/>
    </source>
</evidence>